<dbReference type="OrthoDB" id="2427998at2759"/>
<keyword evidence="2" id="KW-1185">Reference proteome</keyword>
<dbReference type="Proteomes" id="UP001153678">
    <property type="component" value="Unassembled WGS sequence"/>
</dbReference>
<proteinExistence type="predicted"/>
<comment type="caution">
    <text evidence="1">The sequence shown here is derived from an EMBL/GenBank/DDBJ whole genome shotgun (WGS) entry which is preliminary data.</text>
</comment>
<organism evidence="1 2">
    <name type="scientific">Funneliformis geosporum</name>
    <dbReference type="NCBI Taxonomy" id="1117311"/>
    <lineage>
        <taxon>Eukaryota</taxon>
        <taxon>Fungi</taxon>
        <taxon>Fungi incertae sedis</taxon>
        <taxon>Mucoromycota</taxon>
        <taxon>Glomeromycotina</taxon>
        <taxon>Glomeromycetes</taxon>
        <taxon>Glomerales</taxon>
        <taxon>Glomeraceae</taxon>
        <taxon>Funneliformis</taxon>
    </lineage>
</organism>
<gene>
    <name evidence="1" type="ORF">FWILDA_LOCUS11782</name>
</gene>
<protein>
    <submittedName>
        <fullName evidence="1">14972_t:CDS:1</fullName>
    </submittedName>
</protein>
<reference evidence="1" key="1">
    <citation type="submission" date="2022-08" db="EMBL/GenBank/DDBJ databases">
        <authorList>
            <person name="Kallberg Y."/>
            <person name="Tangrot J."/>
            <person name="Rosling A."/>
        </authorList>
    </citation>
    <scope>NUCLEOTIDE SEQUENCE</scope>
    <source>
        <strain evidence="1">Wild A</strain>
    </source>
</reference>
<dbReference type="AlphaFoldDB" id="A0A9W4X400"/>
<name>A0A9W4X400_9GLOM</name>
<evidence type="ECO:0000313" key="1">
    <source>
        <dbReference type="EMBL" id="CAI2184848.1"/>
    </source>
</evidence>
<evidence type="ECO:0000313" key="2">
    <source>
        <dbReference type="Proteomes" id="UP001153678"/>
    </source>
</evidence>
<accession>A0A9W4X400</accession>
<sequence>MRGEKRQNSNKVRQEMNISWILNSHEPTPIAFFRLTHPTARTRAIERYKKCFDFAVSRSEGDKLDKLKAVNNDEEILQRDWEIWLKEKKAILACRANHDTFLNIQQDFTSTMTNIVGTKKSDDNMENDFDIEEHLQELHEDDATNEGDYIDEENISIELNSDADNDLDMVENNNNYSESNRKISDDKDFDDSMTPDYADTFVERFECQPSLGHIRRWILPSGTDVSEILEEYVKTIPETQKCLNPVYWGILDLTGNHPETKSLFSEKDWSDMVKNFEEEVKLSKTTVSDAVCHFFDEIYEIVKKHRDPVMEIDKFFPENIEERYNIKLSMEEKKHITSLKHVIISYIKNLEKMELPISEQDFDSSFSNLLMKNFLDQNEVKIDVGEICCWASSQRRNKGRSVVLRARIGQKCDFKATLKHSIDKLEALVGLRSGGLPETYRKKVIEDNIDLAVTMRDILYMFFISNEKTPDDMLHKTFVLGTQSWGWNHDIYGMDCKATNICRLGRLHRTKMPSTSRTVACLENFYFAMLSVKNTLKDICEHANDNVALAQARAHRYLKRKIGEESEVGGCFGIIKSSPKKIQTKSNLTHLI</sequence>
<dbReference type="EMBL" id="CAMKVN010003484">
    <property type="protein sequence ID" value="CAI2184848.1"/>
    <property type="molecule type" value="Genomic_DNA"/>
</dbReference>